<dbReference type="InterPro" id="IPR036291">
    <property type="entry name" value="NAD(P)-bd_dom_sf"/>
</dbReference>
<keyword evidence="2 5" id="KW-0521">NADP</keyword>
<comment type="pathway">
    <text evidence="5">Nucleotide-sugar biosynthesis; GDP-L-fucose biosynthesis via de novo pathway; GDP-L-fucose from GDP-alpha-D-mannose: step 2/2.</text>
</comment>
<dbReference type="InterPro" id="IPR028614">
    <property type="entry name" value="GDP_fucose/colitose_synth"/>
</dbReference>
<name>A0ABR8LSF2_9FLAO</name>
<dbReference type="PANTHER" id="PTHR43238:SF1">
    <property type="entry name" value="GDP-L-FUCOSE SYNTHASE"/>
    <property type="match status" value="1"/>
</dbReference>
<accession>A0ABR8LSF2</accession>
<feature type="site" description="Important for catalytic activity" evidence="5">
    <location>
        <position position="110"/>
    </location>
</feature>
<evidence type="ECO:0000259" key="6">
    <source>
        <dbReference type="Pfam" id="PF01370"/>
    </source>
</evidence>
<evidence type="ECO:0000256" key="5">
    <source>
        <dbReference type="HAMAP-Rule" id="MF_00956"/>
    </source>
</evidence>
<evidence type="ECO:0000313" key="8">
    <source>
        <dbReference type="Proteomes" id="UP000627521"/>
    </source>
</evidence>
<dbReference type="EC" id="1.1.1.271" evidence="5"/>
<keyword evidence="8" id="KW-1185">Reference proteome</keyword>
<organism evidence="7 8">
    <name type="scientific">Olleya marilimosa</name>
    <dbReference type="NCBI Taxonomy" id="272164"/>
    <lineage>
        <taxon>Bacteria</taxon>
        <taxon>Pseudomonadati</taxon>
        <taxon>Bacteroidota</taxon>
        <taxon>Flavobacteriia</taxon>
        <taxon>Flavobacteriales</taxon>
        <taxon>Flavobacteriaceae</taxon>
    </lineage>
</organism>
<dbReference type="PANTHER" id="PTHR43238">
    <property type="entry name" value="GDP-L-FUCOSE SYNTHASE"/>
    <property type="match status" value="1"/>
</dbReference>
<feature type="binding site" evidence="5">
    <location>
        <position position="203"/>
    </location>
    <ligand>
        <name>substrate</name>
    </ligand>
</feature>
<sequence>MHKDAKIYVAGHNGMLGSAVVRALKKDGYNNLVFRRSFELDLKNQEAVNSFFKTEKPEYVFLVAAKVGGIGANIERPAEFLYDNLMINSNIIEAAYQNKVSKLLFLGSSCIYPRLSQQPMKEEYLLDGKLEPTNEGYALGKIAGIKLCEYYNKQYGTNFISAMPPNLYGENDNFDPEHSHVIGALLRKFHTAKVNNDAQVVMWGTGSAKREFMYVDDAASACLFLMNNYNENQHINIGSDEDVQIIELAEIIKEITGFEGQIVKDTSKPDGMPRKLMDSSKMHELGWKHSVDLKEGLEKTFQFFLEQEKDS</sequence>
<dbReference type="EMBL" id="JACXXH010000003">
    <property type="protein sequence ID" value="MBD3863134.1"/>
    <property type="molecule type" value="Genomic_DNA"/>
</dbReference>
<evidence type="ECO:0000256" key="2">
    <source>
        <dbReference type="ARBA" id="ARBA00022857"/>
    </source>
</evidence>
<comment type="caution">
    <text evidence="7">The sequence shown here is derived from an EMBL/GenBank/DDBJ whole genome shotgun (WGS) entry which is preliminary data.</text>
</comment>
<protein>
    <recommendedName>
        <fullName evidence="5">GDP-L-fucose synthase</fullName>
        <ecNumber evidence="5">1.1.1.271</ecNumber>
    </recommendedName>
    <alternativeName>
        <fullName evidence="5">GDP-4-keto-6-deoxy-D-mannose-3,5-epimerase-4-reductase</fullName>
    </alternativeName>
</protein>
<feature type="site" description="Important for catalytic activity" evidence="5">
    <location>
        <position position="108"/>
    </location>
</feature>
<evidence type="ECO:0000313" key="7">
    <source>
        <dbReference type="EMBL" id="MBD3863134.1"/>
    </source>
</evidence>
<dbReference type="SUPFAM" id="SSF51735">
    <property type="entry name" value="NAD(P)-binding Rossmann-fold domains"/>
    <property type="match status" value="1"/>
</dbReference>
<feature type="binding site" evidence="5">
    <location>
        <position position="188"/>
    </location>
    <ligand>
        <name>substrate</name>
    </ligand>
</feature>
<gene>
    <name evidence="5" type="primary">fcl</name>
    <name evidence="7" type="ORF">IEG06_06700</name>
</gene>
<feature type="binding site" evidence="5">
    <location>
        <begin position="11"/>
        <end position="17"/>
    </location>
    <ligand>
        <name>NADP(+)</name>
        <dbReference type="ChEBI" id="CHEBI:58349"/>
    </ligand>
</feature>
<dbReference type="Proteomes" id="UP000627521">
    <property type="component" value="Unassembled WGS sequence"/>
</dbReference>
<reference evidence="7 8" key="1">
    <citation type="submission" date="2020-09" db="EMBL/GenBank/DDBJ databases">
        <title>Bacillus nautilus sp. nov., Chryseoglobus crepusculi sp. nov, and Psychrobacter noctis sp. nov., isolated from deep-sea sponges from the equatorial Atlantic.</title>
        <authorList>
            <person name="Stennett H.L."/>
            <person name="Williams S.E."/>
        </authorList>
    </citation>
    <scope>NUCLEOTIDE SEQUENCE [LARGE SCALE GENOMIC DNA]</scope>
    <source>
        <strain evidence="7 8">28M-24</strain>
    </source>
</reference>
<feature type="active site" description="Proton donor/acceptor" evidence="5">
    <location>
        <position position="137"/>
    </location>
</feature>
<evidence type="ECO:0000256" key="4">
    <source>
        <dbReference type="ARBA" id="ARBA00023235"/>
    </source>
</evidence>
<feature type="binding site" evidence="5">
    <location>
        <begin position="164"/>
        <end position="167"/>
    </location>
    <ligand>
        <name>NADP(+)</name>
        <dbReference type="ChEBI" id="CHEBI:58349"/>
    </ligand>
</feature>
<dbReference type="Gene3D" id="3.40.50.720">
    <property type="entry name" value="NAD(P)-binding Rossmann-like Domain"/>
    <property type="match status" value="1"/>
</dbReference>
<dbReference type="RefSeq" id="WP_028282501.1">
    <property type="nucleotide sequence ID" value="NZ_CAXBHU010000003.1"/>
</dbReference>
<comment type="similarity">
    <text evidence="1 5">Belongs to the NAD(P)-dependent epimerase/dehydratase family. Fucose synthase subfamily.</text>
</comment>
<dbReference type="Gene3D" id="3.90.25.10">
    <property type="entry name" value="UDP-galactose 4-epimerase, domain 1"/>
    <property type="match status" value="1"/>
</dbReference>
<keyword evidence="4 5" id="KW-0413">Isomerase</keyword>
<dbReference type="Pfam" id="PF01370">
    <property type="entry name" value="Epimerase"/>
    <property type="match status" value="1"/>
</dbReference>
<feature type="domain" description="NAD-dependent epimerase/dehydratase" evidence="6">
    <location>
        <begin position="7"/>
        <end position="238"/>
    </location>
</feature>
<feature type="binding site" evidence="5">
    <location>
        <begin position="106"/>
        <end position="109"/>
    </location>
    <ligand>
        <name>NADP(+)</name>
        <dbReference type="ChEBI" id="CHEBI:58349"/>
    </ligand>
</feature>
<dbReference type="HAMAP" id="MF_00956">
    <property type="entry name" value="GDP_fucose_synth"/>
    <property type="match status" value="1"/>
</dbReference>
<evidence type="ECO:0000256" key="1">
    <source>
        <dbReference type="ARBA" id="ARBA00005959"/>
    </source>
</evidence>
<comment type="function">
    <text evidence="5">Catalyzes the two-step NADP-dependent conversion of GDP-4-dehydro-6-deoxy-D-mannose to GDP-fucose, involving an epimerase and a reductase reaction.</text>
</comment>
<feature type="binding site" evidence="5">
    <location>
        <position position="141"/>
    </location>
    <ligand>
        <name>NADP(+)</name>
        <dbReference type="ChEBI" id="CHEBI:58349"/>
    </ligand>
</feature>
<comment type="catalytic activity">
    <reaction evidence="5">
        <text>GDP-beta-L-fucose + NADP(+) = GDP-4-dehydro-alpha-D-rhamnose + NADPH + H(+)</text>
        <dbReference type="Rhea" id="RHEA:18885"/>
        <dbReference type="ChEBI" id="CHEBI:15378"/>
        <dbReference type="ChEBI" id="CHEBI:57273"/>
        <dbReference type="ChEBI" id="CHEBI:57783"/>
        <dbReference type="ChEBI" id="CHEBI:57964"/>
        <dbReference type="ChEBI" id="CHEBI:58349"/>
        <dbReference type="EC" id="1.1.1.271"/>
    </reaction>
</comment>
<dbReference type="InterPro" id="IPR001509">
    <property type="entry name" value="Epimerase_deHydtase"/>
</dbReference>
<dbReference type="CDD" id="cd05239">
    <property type="entry name" value="GDP_FS_SDR_e"/>
    <property type="match status" value="1"/>
</dbReference>
<feature type="binding site" evidence="5">
    <location>
        <position position="210"/>
    </location>
    <ligand>
        <name>substrate</name>
    </ligand>
</feature>
<evidence type="ECO:0000256" key="3">
    <source>
        <dbReference type="ARBA" id="ARBA00023002"/>
    </source>
</evidence>
<keyword evidence="5" id="KW-0511">Multifunctional enzyme</keyword>
<keyword evidence="3 5" id="KW-0560">Oxidoreductase</keyword>
<feature type="binding site" evidence="5">
    <location>
        <position position="180"/>
    </location>
    <ligand>
        <name>NADP(+)</name>
        <dbReference type="ChEBI" id="CHEBI:58349"/>
    </ligand>
</feature>
<proteinExistence type="inferred from homology"/>
<feature type="binding site" evidence="5">
    <location>
        <position position="270"/>
    </location>
    <ligand>
        <name>substrate</name>
    </ligand>
</feature>